<evidence type="ECO:0000256" key="5">
    <source>
        <dbReference type="ARBA" id="ARBA00022946"/>
    </source>
</evidence>
<dbReference type="FunFam" id="3.40.1080.10:FF:000001">
    <property type="entry name" value="Succinyl-coa:3-ketoacid-coenzyme a transferase subunit b"/>
    <property type="match status" value="1"/>
</dbReference>
<dbReference type="OrthoDB" id="1933379at2759"/>
<keyword evidence="10" id="KW-1185">Reference proteome</keyword>
<keyword evidence="6 7" id="KW-0496">Mitochondrion</keyword>
<comment type="catalytic activity">
    <reaction evidence="7">
        <text>a 3-oxo acid + succinyl-CoA = a 3-oxoacyl-CoA + succinate</text>
        <dbReference type="Rhea" id="RHEA:24564"/>
        <dbReference type="ChEBI" id="CHEBI:30031"/>
        <dbReference type="ChEBI" id="CHEBI:35973"/>
        <dbReference type="ChEBI" id="CHEBI:57292"/>
        <dbReference type="ChEBI" id="CHEBI:90726"/>
        <dbReference type="EC" id="2.8.3.5"/>
    </reaction>
</comment>
<keyword evidence="4 7" id="KW-0808">Transferase</keyword>
<gene>
    <name evidence="9" type="ORF">SmJEL517_g03803</name>
</gene>
<dbReference type="NCBIfam" id="TIGR02429">
    <property type="entry name" value="pcaI_scoA_fam"/>
    <property type="match status" value="1"/>
</dbReference>
<organism evidence="9 10">
    <name type="scientific">Synchytrium microbalum</name>
    <dbReference type="NCBI Taxonomy" id="1806994"/>
    <lineage>
        <taxon>Eukaryota</taxon>
        <taxon>Fungi</taxon>
        <taxon>Fungi incertae sedis</taxon>
        <taxon>Chytridiomycota</taxon>
        <taxon>Chytridiomycota incertae sedis</taxon>
        <taxon>Chytridiomycetes</taxon>
        <taxon>Synchytriales</taxon>
        <taxon>Synchytriaceae</taxon>
        <taxon>Synchytrium</taxon>
    </lineage>
</organism>
<evidence type="ECO:0000256" key="4">
    <source>
        <dbReference type="ARBA" id="ARBA00022679"/>
    </source>
</evidence>
<evidence type="ECO:0000256" key="6">
    <source>
        <dbReference type="ARBA" id="ARBA00023128"/>
    </source>
</evidence>
<comment type="function">
    <text evidence="7">Key enzyme for ketone body catabolism. Transfers the CoA moiety from succinate to acetoacetate. Formation of the enzyme-CoA intermediate proceeds via an unstable anhydride species formed between the carboxylate groups of the enzyme and substrate.</text>
</comment>
<evidence type="ECO:0000256" key="7">
    <source>
        <dbReference type="PIRNR" id="PIRNR000858"/>
    </source>
</evidence>
<dbReference type="EMBL" id="QEAO01000022">
    <property type="protein sequence ID" value="TPX33229.1"/>
    <property type="molecule type" value="Genomic_DNA"/>
</dbReference>
<dbReference type="PIRSF" id="PIRSF000858">
    <property type="entry name" value="SCOT-t"/>
    <property type="match status" value="1"/>
</dbReference>
<dbReference type="InterPro" id="IPR014388">
    <property type="entry name" value="3-oxoacid_CoA-transferase"/>
</dbReference>
<evidence type="ECO:0000313" key="10">
    <source>
        <dbReference type="Proteomes" id="UP000319731"/>
    </source>
</evidence>
<feature type="active site" description="5-glutamyl coenzyme A thioester intermediate" evidence="8">
    <location>
        <position position="334"/>
    </location>
</feature>
<dbReference type="STRING" id="1806994.A0A507C2F7"/>
<evidence type="ECO:0000313" key="9">
    <source>
        <dbReference type="EMBL" id="TPX33229.1"/>
    </source>
</evidence>
<accession>A0A507C2F7</accession>
<proteinExistence type="inferred from homology"/>
<dbReference type="GO" id="GO:0005739">
    <property type="term" value="C:mitochondrion"/>
    <property type="evidence" value="ECO:0007669"/>
    <property type="project" value="UniProtKB-SubCell"/>
</dbReference>
<protein>
    <recommendedName>
        <fullName evidence="7">Succinyl-CoA:3-ketoacid-coenzyme A transferase</fullName>
        <ecNumber evidence="7">2.8.3.5</ecNumber>
    </recommendedName>
</protein>
<dbReference type="InterPro" id="IPR004165">
    <property type="entry name" value="CoA_trans_fam_I"/>
</dbReference>
<comment type="subcellular location">
    <subcellularLocation>
        <location evidence="1">Mitochondrion</location>
    </subcellularLocation>
</comment>
<dbReference type="InterPro" id="IPR037171">
    <property type="entry name" value="NagB/RpiA_transferase-like"/>
</dbReference>
<dbReference type="RefSeq" id="XP_031024271.1">
    <property type="nucleotide sequence ID" value="XM_031169731.1"/>
</dbReference>
<dbReference type="FunFam" id="3.40.1080.10:FF:000002">
    <property type="entry name" value="Succinyl-CoA:3-ketoacid-coenzyme A transferase, mitochondrial"/>
    <property type="match status" value="1"/>
</dbReference>
<dbReference type="AlphaFoldDB" id="A0A507C2F7"/>
<dbReference type="Pfam" id="PF01144">
    <property type="entry name" value="CoA_trans"/>
    <property type="match status" value="2"/>
</dbReference>
<reference evidence="9 10" key="1">
    <citation type="journal article" date="2019" name="Sci. Rep.">
        <title>Comparative genomics of chytrid fungi reveal insights into the obligate biotrophic and pathogenic lifestyle of Synchytrium endobioticum.</title>
        <authorList>
            <person name="van de Vossenberg B.T.L.H."/>
            <person name="Warris S."/>
            <person name="Nguyen H.D.T."/>
            <person name="van Gent-Pelzer M.P.E."/>
            <person name="Joly D.L."/>
            <person name="van de Geest H.C."/>
            <person name="Bonants P.J.M."/>
            <person name="Smith D.S."/>
            <person name="Levesque C.A."/>
            <person name="van der Lee T.A.J."/>
        </authorList>
    </citation>
    <scope>NUCLEOTIDE SEQUENCE [LARGE SCALE GENOMIC DNA]</scope>
    <source>
        <strain evidence="9 10">JEL517</strain>
    </source>
</reference>
<keyword evidence="5" id="KW-0809">Transit peptide</keyword>
<evidence type="ECO:0000256" key="3">
    <source>
        <dbReference type="ARBA" id="ARBA00007154"/>
    </source>
</evidence>
<dbReference type="Proteomes" id="UP000319731">
    <property type="component" value="Unassembled WGS sequence"/>
</dbReference>
<comment type="pathway">
    <text evidence="2 7">Ketone metabolism; succinyl-CoA degradation; acetoacetyl-CoA from succinyl-CoA: step 1/1.</text>
</comment>
<dbReference type="SUPFAM" id="SSF100950">
    <property type="entry name" value="NagB/RpiA/CoA transferase-like"/>
    <property type="match status" value="2"/>
</dbReference>
<dbReference type="InterPro" id="IPR004164">
    <property type="entry name" value="CoA_transf_AS"/>
</dbReference>
<dbReference type="Gene3D" id="3.40.1080.10">
    <property type="entry name" value="Glutaconate Coenzyme A-transferase"/>
    <property type="match status" value="2"/>
</dbReference>
<evidence type="ECO:0000256" key="1">
    <source>
        <dbReference type="ARBA" id="ARBA00004173"/>
    </source>
</evidence>
<dbReference type="PROSITE" id="PS01274">
    <property type="entry name" value="COA_TRANSF_2"/>
    <property type="match status" value="1"/>
</dbReference>
<dbReference type="PANTHER" id="PTHR13707">
    <property type="entry name" value="KETOACID-COENZYME A TRANSFERASE"/>
    <property type="match status" value="1"/>
</dbReference>
<comment type="similarity">
    <text evidence="3 7">Belongs to the 3-oxoacid CoA-transferase family.</text>
</comment>
<dbReference type="SMART" id="SM00882">
    <property type="entry name" value="CoA_trans"/>
    <property type="match status" value="2"/>
</dbReference>
<dbReference type="InterPro" id="IPR012792">
    <property type="entry name" value="3-oxoacid_CoA-transf_A"/>
</dbReference>
<name>A0A507C2F7_9FUNG</name>
<dbReference type="NCBIfam" id="TIGR02428">
    <property type="entry name" value="pcaJ_scoB_fam"/>
    <property type="match status" value="1"/>
</dbReference>
<sequence>MLSLVLSRRAGPIIKNWSKRNLATTSSSKVFTTPEEAIHDLKPYTTLLCGGFGLSGNPENLIHAINNRNDITGLTVVSNNAGVDDCGLGLLLQKKQIKRMIASYVGENKLFETQYLSGELEVELTPQGTLAERVRAGGAGIPAFYTPTGYGTFIQEGKLPIKYSKDGKVEIFSKPRETREFNGTKYVMEEAIVGDVAIIKGWKGDELGNVIFKGSARNFNPTMAKAAKITICEVEELLPVGALDPNEIHLPGIYVHRILKGASYQKRIERLTTSSPGKLGVPGKQDEGAALRERIVRRAALEFRDGDYVNLGIGMPMLASNYLAKGVTVHLQSENGILGLGPYPEPGKADPDLINAGKETVTLIPGSVLFSSDESFAMIRGSKIDLTVLGALQVSAMGDLANWMIPRKMVKGPGGAMDLVSAPGARVIVTMEHTAKGGKHKILENCDLPLTGTRCVSRIITELCVMDVTPEGIMLVELAEDVTVDEVKAKTGCSFKIASKLGRFA</sequence>
<dbReference type="UniPathway" id="UPA00929">
    <property type="reaction ID" value="UER00894"/>
</dbReference>
<evidence type="ECO:0000256" key="8">
    <source>
        <dbReference type="PIRSR" id="PIRSR000858-1"/>
    </source>
</evidence>
<dbReference type="PANTHER" id="PTHR13707:SF23">
    <property type="entry name" value="SUCCINYL-COA:3-KETOACID-COENZYME A TRANSFERASE"/>
    <property type="match status" value="1"/>
</dbReference>
<dbReference type="GO" id="GO:0008260">
    <property type="term" value="F:succinyl-CoA:3-oxo-acid CoA-transferase activity"/>
    <property type="evidence" value="ECO:0007669"/>
    <property type="project" value="UniProtKB-EC"/>
</dbReference>
<comment type="caution">
    <text evidence="9">The sequence shown here is derived from an EMBL/GenBank/DDBJ whole genome shotgun (WGS) entry which is preliminary data.</text>
</comment>
<dbReference type="GeneID" id="42005028"/>
<dbReference type="InterPro" id="IPR012791">
    <property type="entry name" value="3-oxoacid_CoA-transf_B"/>
</dbReference>
<dbReference type="EC" id="2.8.3.5" evidence="7"/>
<dbReference type="GO" id="GO:0046952">
    <property type="term" value="P:ketone body catabolic process"/>
    <property type="evidence" value="ECO:0007669"/>
    <property type="project" value="InterPro"/>
</dbReference>
<evidence type="ECO:0000256" key="2">
    <source>
        <dbReference type="ARBA" id="ARBA00004753"/>
    </source>
</evidence>